<dbReference type="RefSeq" id="WP_006272350.1">
    <property type="nucleotide sequence ID" value="NZ_GL883077.1"/>
</dbReference>
<evidence type="ECO:0000259" key="1">
    <source>
        <dbReference type="Pfam" id="PF08906"/>
    </source>
</evidence>
<name>F4QJH6_9CAUL</name>
<accession>F4QJH6</accession>
<proteinExistence type="predicted"/>
<organism evidence="2 3">
    <name type="scientific">Asticcacaulis biprosthecium C19</name>
    <dbReference type="NCBI Taxonomy" id="715226"/>
    <lineage>
        <taxon>Bacteria</taxon>
        <taxon>Pseudomonadati</taxon>
        <taxon>Pseudomonadota</taxon>
        <taxon>Alphaproteobacteria</taxon>
        <taxon>Caulobacterales</taxon>
        <taxon>Caulobacteraceae</taxon>
        <taxon>Asticcacaulis</taxon>
    </lineage>
</organism>
<dbReference type="AlphaFoldDB" id="F4QJH6"/>
<dbReference type="InterPro" id="IPR015002">
    <property type="entry name" value="T6SS_Tdi1_C"/>
</dbReference>
<dbReference type="EMBL" id="GL883077">
    <property type="protein sequence ID" value="EGF93159.1"/>
    <property type="molecule type" value="Genomic_DNA"/>
</dbReference>
<feature type="domain" description="T6SS immunity protein Tdi1 C-terminal" evidence="1">
    <location>
        <begin position="65"/>
        <end position="138"/>
    </location>
</feature>
<protein>
    <recommendedName>
        <fullName evidence="1">T6SS immunity protein Tdi1 C-terminal domain-containing protein</fullName>
    </recommendedName>
</protein>
<reference evidence="3" key="1">
    <citation type="submission" date="2011-03" db="EMBL/GenBank/DDBJ databases">
        <title>Draft genome sequence of Brevundimonas diminuta.</title>
        <authorList>
            <person name="Brown P.J.B."/>
            <person name="Buechlein A."/>
            <person name="Hemmerich C."/>
            <person name="Brun Y.V."/>
        </authorList>
    </citation>
    <scope>NUCLEOTIDE SEQUENCE [LARGE SCALE GENOMIC DNA]</scope>
    <source>
        <strain evidence="3">C19</strain>
    </source>
</reference>
<dbReference type="OrthoDB" id="2988179at2"/>
<dbReference type="Proteomes" id="UP000006512">
    <property type="component" value="Unassembled WGS sequence"/>
</dbReference>
<gene>
    <name evidence="2" type="ORF">ABI_16000</name>
</gene>
<dbReference type="Pfam" id="PF08906">
    <property type="entry name" value="T6SS_Tdi1_C"/>
    <property type="match status" value="1"/>
</dbReference>
<evidence type="ECO:0000313" key="3">
    <source>
        <dbReference type="Proteomes" id="UP000006512"/>
    </source>
</evidence>
<sequence>MSDINDYLIDQAGKDWGDLLSGWRQALPGDFTLWMVNRFGDLILVFEDGTVHFLDVGMGQIGQIAESREHLFEVIDQGDNAANWLMMPLVDACRAAGMTLSPEQCYGYKTPPLLGGTYDLDNIELTDLSVHYALLADMWQQTKDLPEGTRIKVVIAD</sequence>
<dbReference type="eggNOG" id="COG5620">
    <property type="taxonomic scope" value="Bacteria"/>
</dbReference>
<evidence type="ECO:0000313" key="2">
    <source>
        <dbReference type="EMBL" id="EGF93159.1"/>
    </source>
</evidence>
<dbReference type="STRING" id="715226.ABI_16000"/>
<keyword evidence="3" id="KW-1185">Reference proteome</keyword>
<dbReference type="HOGENOM" id="CLU_112036_0_0_5"/>